<dbReference type="SUPFAM" id="SSF55785">
    <property type="entry name" value="PYP-like sensor domain (PAS domain)"/>
    <property type="match status" value="1"/>
</dbReference>
<dbReference type="SMART" id="SM00091">
    <property type="entry name" value="PAS"/>
    <property type="match status" value="1"/>
</dbReference>
<dbReference type="Proteomes" id="UP000255297">
    <property type="component" value="Unassembled WGS sequence"/>
</dbReference>
<sequence>MRIERGNDTPHIPMHSPPWRVYGFPLFFSLICIFVEFKTNLLIFHTLTEFISVFIGLTAMIVAATTTHFTKNQCVIFISLAAGWCSALDIAHILAYKKNLLPHGGGNLSTQLWISARFFQAVVFICSLYFLRHTLRIWIVNLIFFLVTLSIFIAIFSGHFPTTYIENYGTTWFKLYCEWGIILILVVGLILFWYERALMPKELLFYISLSMITLIISDLALSDYRNIFGLENLAGQVLKIFSIWFIYVALVEQTLRRPFALLTQAATTYDNIPDPTFIITSDGKISQVNQAAATFSRLNPDEIVGLSSHALFHNKKMDSKKCLVCSQLTSSREKFIKEIEVKKGSWVECTLSPINSVEFPNSWIQIVRNITSRKNIEKEQKKEAHILCERVKELQCLHQITNLILIGGISIEELFTKTASLLPNAFQYPDYVAAKIESIWGEFNSFPLTKKFAHQLEKEFTLKNGSKVKITICYRAQPPIKKDIFLPEEAAFLDSLASLLQYALPHSKNGQSH</sequence>
<dbReference type="InterPro" id="IPR000014">
    <property type="entry name" value="PAS"/>
</dbReference>
<evidence type="ECO:0000259" key="2">
    <source>
        <dbReference type="PROSITE" id="PS50112"/>
    </source>
</evidence>
<dbReference type="OrthoDB" id="9802066at2"/>
<feature type="transmembrane region" description="Helical" evidence="1">
    <location>
        <begin position="138"/>
        <end position="160"/>
    </location>
</feature>
<feature type="transmembrane region" description="Helical" evidence="1">
    <location>
        <begin position="43"/>
        <end position="63"/>
    </location>
</feature>
<dbReference type="PROSITE" id="PS50112">
    <property type="entry name" value="PAS"/>
    <property type="match status" value="1"/>
</dbReference>
<dbReference type="STRING" id="1122170.GCA_000701265_02271"/>
<evidence type="ECO:0000313" key="3">
    <source>
        <dbReference type="EMBL" id="STY28237.1"/>
    </source>
</evidence>
<dbReference type="RefSeq" id="WP_031562909.1">
    <property type="nucleotide sequence ID" value="NZ_CAAAIS010000002.1"/>
</dbReference>
<reference evidence="3 4" key="1">
    <citation type="submission" date="2018-06" db="EMBL/GenBank/DDBJ databases">
        <authorList>
            <consortium name="Pathogen Informatics"/>
            <person name="Doyle S."/>
        </authorList>
    </citation>
    <scope>NUCLEOTIDE SEQUENCE [LARGE SCALE GENOMIC DNA]</scope>
    <source>
        <strain evidence="3 4">NCTC11532</strain>
    </source>
</reference>
<proteinExistence type="predicted"/>
<evidence type="ECO:0000313" key="4">
    <source>
        <dbReference type="Proteomes" id="UP000255297"/>
    </source>
</evidence>
<dbReference type="GO" id="GO:0006355">
    <property type="term" value="P:regulation of DNA-templated transcription"/>
    <property type="evidence" value="ECO:0007669"/>
    <property type="project" value="InterPro"/>
</dbReference>
<feature type="transmembrane region" description="Helical" evidence="1">
    <location>
        <begin position="114"/>
        <end position="131"/>
    </location>
</feature>
<feature type="transmembrane region" description="Helical" evidence="1">
    <location>
        <begin position="172"/>
        <end position="194"/>
    </location>
</feature>
<accession>A0A378LNH7</accession>
<feature type="transmembrane region" description="Helical" evidence="1">
    <location>
        <begin position="75"/>
        <end position="94"/>
    </location>
</feature>
<dbReference type="NCBIfam" id="TIGR00229">
    <property type="entry name" value="sensory_box"/>
    <property type="match status" value="1"/>
</dbReference>
<dbReference type="CDD" id="cd00130">
    <property type="entry name" value="PAS"/>
    <property type="match status" value="1"/>
</dbReference>
<dbReference type="AlphaFoldDB" id="A0A378LNH7"/>
<evidence type="ECO:0000256" key="1">
    <source>
        <dbReference type="SAM" id="Phobius"/>
    </source>
</evidence>
<keyword evidence="4" id="KW-1185">Reference proteome</keyword>
<dbReference type="Pfam" id="PF17159">
    <property type="entry name" value="MASE3"/>
    <property type="match status" value="1"/>
</dbReference>
<dbReference type="InterPro" id="IPR013767">
    <property type="entry name" value="PAS_fold"/>
</dbReference>
<dbReference type="Gene3D" id="3.30.450.20">
    <property type="entry name" value="PAS domain"/>
    <property type="match status" value="1"/>
</dbReference>
<keyword evidence="1" id="KW-0812">Transmembrane</keyword>
<feature type="transmembrane region" description="Helical" evidence="1">
    <location>
        <begin position="233"/>
        <end position="251"/>
    </location>
</feature>
<dbReference type="Pfam" id="PF00989">
    <property type="entry name" value="PAS"/>
    <property type="match status" value="1"/>
</dbReference>
<keyword evidence="1" id="KW-1133">Transmembrane helix</keyword>
<gene>
    <name evidence="3" type="ORF">NCTC11532_00407</name>
</gene>
<keyword evidence="1" id="KW-0472">Membrane</keyword>
<dbReference type="InterPro" id="IPR033425">
    <property type="entry name" value="MASE3"/>
</dbReference>
<protein>
    <submittedName>
        <fullName evidence="3">Sensory protein (PAS domain)</fullName>
    </submittedName>
</protein>
<name>A0A378LNH7_9GAMM</name>
<feature type="transmembrane region" description="Helical" evidence="1">
    <location>
        <begin position="21"/>
        <end position="37"/>
    </location>
</feature>
<feature type="domain" description="PAS" evidence="2">
    <location>
        <begin position="270"/>
        <end position="305"/>
    </location>
</feature>
<dbReference type="InterPro" id="IPR035965">
    <property type="entry name" value="PAS-like_dom_sf"/>
</dbReference>
<dbReference type="EMBL" id="UGPB01000001">
    <property type="protein sequence ID" value="STY28237.1"/>
    <property type="molecule type" value="Genomic_DNA"/>
</dbReference>
<feature type="transmembrane region" description="Helical" evidence="1">
    <location>
        <begin position="203"/>
        <end position="221"/>
    </location>
</feature>
<organism evidence="3 4">
    <name type="scientific">Legionella wadsworthii</name>
    <dbReference type="NCBI Taxonomy" id="28088"/>
    <lineage>
        <taxon>Bacteria</taxon>
        <taxon>Pseudomonadati</taxon>
        <taxon>Pseudomonadota</taxon>
        <taxon>Gammaproteobacteria</taxon>
        <taxon>Legionellales</taxon>
        <taxon>Legionellaceae</taxon>
        <taxon>Legionella</taxon>
    </lineage>
</organism>